<reference evidence="2 3" key="1">
    <citation type="submission" date="2022-09" db="EMBL/GenBank/DDBJ databases">
        <title>Enrichment on poylsaccharides allowed isolation of novel metabolic and taxonomic groups of Haloarchaea.</title>
        <authorList>
            <person name="Sorokin D.Y."/>
            <person name="Elcheninov A.G."/>
            <person name="Khizhniak T.V."/>
            <person name="Kolganova T.V."/>
            <person name="Kublanov I.V."/>
        </authorList>
    </citation>
    <scope>NUCLEOTIDE SEQUENCE [LARGE SCALE GENOMIC DNA]</scope>
    <source>
        <strain evidence="2 3">AArc-m2/3/4</strain>
    </source>
</reference>
<feature type="region of interest" description="Disordered" evidence="1">
    <location>
        <begin position="174"/>
        <end position="196"/>
    </location>
</feature>
<organism evidence="2 3">
    <name type="scientific">Natronoglomus mannanivorans</name>
    <dbReference type="NCBI Taxonomy" id="2979990"/>
    <lineage>
        <taxon>Archaea</taxon>
        <taxon>Methanobacteriati</taxon>
        <taxon>Methanobacteriota</taxon>
        <taxon>Stenosarchaea group</taxon>
        <taxon>Halobacteria</taxon>
        <taxon>Halobacteriales</taxon>
        <taxon>Natrialbaceae</taxon>
        <taxon>Natronoglomus</taxon>
    </lineage>
</organism>
<comment type="caution">
    <text evidence="2">The sequence shown here is derived from an EMBL/GenBank/DDBJ whole genome shotgun (WGS) entry which is preliminary data.</text>
</comment>
<proteinExistence type="predicted"/>
<keyword evidence="3" id="KW-1185">Reference proteome</keyword>
<sequence length="196" mass="21771">MILGLVSWLFGRSEPAGRVGKASGKDADADVDADELAAQARSDQLTPAVLSNDHDRSAYPLTAYLEADEQPAYVFRGGDLLISDAEGSLARKHPSRELQVVISDQRLLFVMGGRRSDELWEIPHEDVEEIYLDDESTKQYIIAESERDDALMTFFADVTLNMNPEHVREALAFVEASSDPDPVEEETESADRRADE</sequence>
<accession>A0ABT2QF08</accession>
<dbReference type="RefSeq" id="WP_338007997.1">
    <property type="nucleotide sequence ID" value="NZ_JAOPKB010000006.1"/>
</dbReference>
<dbReference type="EMBL" id="JAOPKB010000006">
    <property type="protein sequence ID" value="MCU4973518.1"/>
    <property type="molecule type" value="Genomic_DNA"/>
</dbReference>
<protein>
    <submittedName>
        <fullName evidence="2">Uncharacterized protein</fullName>
    </submittedName>
</protein>
<dbReference type="Proteomes" id="UP001320972">
    <property type="component" value="Unassembled WGS sequence"/>
</dbReference>
<name>A0ABT2QF08_9EURY</name>
<evidence type="ECO:0000313" key="3">
    <source>
        <dbReference type="Proteomes" id="UP001320972"/>
    </source>
</evidence>
<gene>
    <name evidence="2" type="ORF">OB955_12300</name>
</gene>
<evidence type="ECO:0000313" key="2">
    <source>
        <dbReference type="EMBL" id="MCU4973518.1"/>
    </source>
</evidence>
<evidence type="ECO:0000256" key="1">
    <source>
        <dbReference type="SAM" id="MobiDB-lite"/>
    </source>
</evidence>